<evidence type="ECO:0000256" key="8">
    <source>
        <dbReference type="PIRNR" id="PIRNR000124"/>
    </source>
</evidence>
<keyword evidence="12" id="KW-1185">Reference proteome</keyword>
<dbReference type="AlphaFoldDB" id="A0AAF3F259"/>
<dbReference type="SUPFAM" id="SSF51735">
    <property type="entry name" value="NAD(P)-binding Rossmann-fold domains"/>
    <property type="match status" value="1"/>
</dbReference>
<dbReference type="Gene3D" id="1.20.5.100">
    <property type="entry name" value="Cytochrome c1, transmembrane anchor, C-terminal"/>
    <property type="match status" value="1"/>
</dbReference>
<evidence type="ECO:0000256" key="9">
    <source>
        <dbReference type="PIRSR" id="PIRSR500133-1"/>
    </source>
</evidence>
<dbReference type="EC" id="1.1.1.22" evidence="3 8"/>
<protein>
    <recommendedName>
        <fullName evidence="4 8">UDP-glucose 6-dehydrogenase</fullName>
        <ecNumber evidence="3 8">1.1.1.22</ecNumber>
    </recommendedName>
</protein>
<dbReference type="InterPro" id="IPR036291">
    <property type="entry name" value="NAD(P)-bd_dom_sf"/>
</dbReference>
<dbReference type="PANTHER" id="PTHR11374:SF3">
    <property type="entry name" value="UDP-GLUCOSE 6-DEHYDROGENASE"/>
    <property type="match status" value="1"/>
</dbReference>
<comment type="catalytic activity">
    <reaction evidence="7 8">
        <text>UDP-alpha-D-glucose + 2 NAD(+) + H2O = UDP-alpha-D-glucuronate + 2 NADH + 3 H(+)</text>
        <dbReference type="Rhea" id="RHEA:23596"/>
        <dbReference type="ChEBI" id="CHEBI:15377"/>
        <dbReference type="ChEBI" id="CHEBI:15378"/>
        <dbReference type="ChEBI" id="CHEBI:57540"/>
        <dbReference type="ChEBI" id="CHEBI:57945"/>
        <dbReference type="ChEBI" id="CHEBI:58052"/>
        <dbReference type="ChEBI" id="CHEBI:58885"/>
        <dbReference type="EC" id="1.1.1.22"/>
    </reaction>
</comment>
<dbReference type="SUPFAM" id="SSF52413">
    <property type="entry name" value="UDP-glucose/GDP-mannose dehydrogenase C-terminal domain"/>
    <property type="match status" value="1"/>
</dbReference>
<feature type="binding site" evidence="10">
    <location>
        <begin position="148"/>
        <end position="149"/>
    </location>
    <ligand>
        <name>NAD(+)</name>
        <dbReference type="ChEBI" id="CHEBI:57540"/>
    </ligand>
</feature>
<dbReference type="GO" id="GO:0006024">
    <property type="term" value="P:glycosaminoglycan biosynthetic process"/>
    <property type="evidence" value="ECO:0007669"/>
    <property type="project" value="TreeGrafter"/>
</dbReference>
<feature type="binding site" evidence="10">
    <location>
        <position position="59"/>
    </location>
    <ligand>
        <name>NAD(+)</name>
        <dbReference type="ChEBI" id="CHEBI:57540"/>
    </ligand>
</feature>
<dbReference type="FunFam" id="3.40.50.720:FF:000032">
    <property type="entry name" value="UDP-glucose 6-dehydrogenase"/>
    <property type="match status" value="1"/>
</dbReference>
<dbReference type="InterPro" id="IPR017476">
    <property type="entry name" value="UDP-Glc/GDP-Man"/>
</dbReference>
<evidence type="ECO:0000256" key="1">
    <source>
        <dbReference type="ARBA" id="ARBA00004701"/>
    </source>
</evidence>
<dbReference type="FunFam" id="1.20.5.100:FF:000001">
    <property type="entry name" value="UDP-glucose 6-dehydrogenase"/>
    <property type="match status" value="1"/>
</dbReference>
<dbReference type="InterPro" id="IPR008927">
    <property type="entry name" value="6-PGluconate_DH-like_C_sf"/>
</dbReference>
<dbReference type="InterPro" id="IPR036220">
    <property type="entry name" value="UDP-Glc/GDP-Man_DH_C_sf"/>
</dbReference>
<reference evidence="13" key="1">
    <citation type="submission" date="2024-02" db="UniProtKB">
        <authorList>
            <consortium name="WormBaseParasite"/>
        </authorList>
    </citation>
    <scope>IDENTIFICATION</scope>
</reference>
<dbReference type="PIRSF" id="PIRSF500133">
    <property type="entry name" value="UDPglc_DH_euk"/>
    <property type="match status" value="1"/>
</dbReference>
<dbReference type="InterPro" id="IPR014027">
    <property type="entry name" value="UDP-Glc/GDP-Man_DH_C"/>
</dbReference>
<keyword evidence="5 8" id="KW-0560">Oxidoreductase</keyword>
<feature type="active site" description="Nucleophile" evidence="9">
    <location>
        <position position="296"/>
    </location>
</feature>
<evidence type="ECO:0000256" key="10">
    <source>
        <dbReference type="PIRSR" id="PIRSR500133-3"/>
    </source>
</evidence>
<evidence type="ECO:0000313" key="12">
    <source>
        <dbReference type="Proteomes" id="UP000887575"/>
    </source>
</evidence>
<dbReference type="WBParaSite" id="MBELARI_LOCUS20530">
    <property type="protein sequence ID" value="MBELARI_LOCUS20530"/>
    <property type="gene ID" value="MBELARI_LOCUS20530"/>
</dbReference>
<dbReference type="SMART" id="SM00984">
    <property type="entry name" value="UDPG_MGDP_dh_C"/>
    <property type="match status" value="1"/>
</dbReference>
<dbReference type="Pfam" id="PF03721">
    <property type="entry name" value="UDPG_MGDP_dh_N"/>
    <property type="match status" value="1"/>
</dbReference>
<dbReference type="PIRSF" id="PIRSF000124">
    <property type="entry name" value="UDPglc_GDPman_dh"/>
    <property type="match status" value="1"/>
</dbReference>
<dbReference type="InterPro" id="IPR001732">
    <property type="entry name" value="UDP-Glc/GDP-Man_DH_N"/>
</dbReference>
<evidence type="ECO:0000256" key="4">
    <source>
        <dbReference type="ARBA" id="ARBA00015132"/>
    </source>
</evidence>
<evidence type="ECO:0000256" key="5">
    <source>
        <dbReference type="ARBA" id="ARBA00023002"/>
    </source>
</evidence>
<dbReference type="Gene3D" id="3.40.50.720">
    <property type="entry name" value="NAD(P)-binding Rossmann-like Domain"/>
    <property type="match status" value="2"/>
</dbReference>
<evidence type="ECO:0000256" key="6">
    <source>
        <dbReference type="ARBA" id="ARBA00023027"/>
    </source>
</evidence>
<evidence type="ECO:0000259" key="11">
    <source>
        <dbReference type="SMART" id="SM00984"/>
    </source>
</evidence>
<feature type="binding site" evidence="10">
    <location>
        <position position="54"/>
    </location>
    <ligand>
        <name>NAD(+)</name>
        <dbReference type="ChEBI" id="CHEBI:57540"/>
    </ligand>
</feature>
<keyword evidence="6 8" id="KW-0520">NAD</keyword>
<feature type="domain" description="UDP-glucose/GDP-mannose dehydrogenase C-terminal" evidence="11">
    <location>
        <begin position="352"/>
        <end position="465"/>
    </location>
</feature>
<feature type="binding site" evidence="10">
    <location>
        <position position="366"/>
    </location>
    <ligand>
        <name>NAD(+)</name>
        <dbReference type="ChEBI" id="CHEBI:57540"/>
    </ligand>
</feature>
<evidence type="ECO:0000256" key="2">
    <source>
        <dbReference type="ARBA" id="ARBA00006601"/>
    </source>
</evidence>
<feature type="binding site" evidence="10">
    <location>
        <begin position="29"/>
        <end position="34"/>
    </location>
    <ligand>
        <name>NAD(+)</name>
        <dbReference type="ChEBI" id="CHEBI:57540"/>
    </ligand>
</feature>
<dbReference type="Pfam" id="PF03720">
    <property type="entry name" value="UDPG_MGDP_dh_C"/>
    <property type="match status" value="1"/>
</dbReference>
<name>A0AAF3F259_9BILA</name>
<comment type="pathway">
    <text evidence="1">Nucleotide-sugar biosynthesis; UDP-alpha-D-glucuronate biosynthesis; UDP-alpha-D-glucuronate from UDP-alpha-D-glucose: step 1/1.</text>
</comment>
<evidence type="ECO:0000256" key="3">
    <source>
        <dbReference type="ARBA" id="ARBA00012954"/>
    </source>
</evidence>
<dbReference type="InterPro" id="IPR014026">
    <property type="entry name" value="UDP-Glc/GDP-Man_DH_dimer"/>
</dbReference>
<dbReference type="GO" id="GO:0003979">
    <property type="term" value="F:UDP-glucose 6-dehydrogenase activity"/>
    <property type="evidence" value="ECO:0007669"/>
    <property type="project" value="UniProtKB-EC"/>
</dbReference>
<evidence type="ECO:0000256" key="7">
    <source>
        <dbReference type="ARBA" id="ARBA00047473"/>
    </source>
</evidence>
<feature type="binding site" evidence="10">
    <location>
        <begin position="296"/>
        <end position="299"/>
    </location>
    <ligand>
        <name>NAD(+)</name>
        <dbReference type="ChEBI" id="CHEBI:57540"/>
    </ligand>
</feature>
<proteinExistence type="inferred from homology"/>
<dbReference type="SUPFAM" id="SSF48179">
    <property type="entry name" value="6-phosphogluconate dehydrogenase C-terminal domain-like"/>
    <property type="match status" value="1"/>
</dbReference>
<accession>A0AAF3F259</accession>
<comment type="similarity">
    <text evidence="2 8">Belongs to the UDP-glucose/GDP-mannose dehydrogenase family.</text>
</comment>
<dbReference type="NCBIfam" id="TIGR03026">
    <property type="entry name" value="NDP-sugDHase"/>
    <property type="match status" value="1"/>
</dbReference>
<evidence type="ECO:0000313" key="13">
    <source>
        <dbReference type="WBParaSite" id="MBELARI_LOCUS20530"/>
    </source>
</evidence>
<dbReference type="Pfam" id="PF00984">
    <property type="entry name" value="UDPG_MGDP_dh"/>
    <property type="match status" value="1"/>
</dbReference>
<dbReference type="InterPro" id="IPR028356">
    <property type="entry name" value="UDPglc_DH_euk"/>
</dbReference>
<feature type="binding site" evidence="10">
    <location>
        <begin position="107"/>
        <end position="111"/>
    </location>
    <ligand>
        <name>NAD(+)</name>
        <dbReference type="ChEBI" id="CHEBI:57540"/>
    </ligand>
</feature>
<organism evidence="12 13">
    <name type="scientific">Mesorhabditis belari</name>
    <dbReference type="NCBI Taxonomy" id="2138241"/>
    <lineage>
        <taxon>Eukaryota</taxon>
        <taxon>Metazoa</taxon>
        <taxon>Ecdysozoa</taxon>
        <taxon>Nematoda</taxon>
        <taxon>Chromadorea</taxon>
        <taxon>Rhabditida</taxon>
        <taxon>Rhabditina</taxon>
        <taxon>Rhabditomorpha</taxon>
        <taxon>Rhabditoidea</taxon>
        <taxon>Rhabditidae</taxon>
        <taxon>Mesorhabditinae</taxon>
        <taxon>Mesorhabditis</taxon>
    </lineage>
</organism>
<dbReference type="GO" id="GO:0005634">
    <property type="term" value="C:nucleus"/>
    <property type="evidence" value="ECO:0007669"/>
    <property type="project" value="TreeGrafter"/>
</dbReference>
<dbReference type="GO" id="GO:0051287">
    <property type="term" value="F:NAD binding"/>
    <property type="evidence" value="ECO:0007669"/>
    <property type="project" value="InterPro"/>
</dbReference>
<feature type="binding site" evidence="10">
    <location>
        <position position="185"/>
    </location>
    <ligand>
        <name>NAD(+)</name>
        <dbReference type="ChEBI" id="CHEBI:57540"/>
    </ligand>
</feature>
<dbReference type="FunFam" id="3.40.50.720:FF:000114">
    <property type="entry name" value="UDP-glucose 6-dehydrogenase"/>
    <property type="match status" value="1"/>
</dbReference>
<dbReference type="PANTHER" id="PTHR11374">
    <property type="entry name" value="UDP-GLUCOSE DEHYDROGENASE/UDP-MANNAC DEHYDROGENASE"/>
    <property type="match status" value="1"/>
</dbReference>
<comment type="function">
    <text evidence="8">Involved in the biosynthesis of glycosaminoglycans; hyaluronan, chondroitin sulfate, and heparan sulfate.</text>
</comment>
<sequence>MTQKDTSLEFFTFPPSSMFREVKNITCVGAGYVGGPTCAMIACKCPDIRVTVVDMNAEKIAQWNSDELPIFEPGLEEVVKRQRGTNLFFSSDVPKAIREADLIFISVNTPTKMYGRGKGMAPDLKYVESVARTIAEHAGGPKIVVEKSTVPVRAAESIKTILMEAQKHNRELHFQVLSNPEFLAEGTAMKDLAKPDRVLIGGESSPEGYEAVSHLVRVYEHWVDRSRIITTNTWSSELSKLAANAFLAQRISSINAISAICEATGADVSEVAHAVGYDSRIGNKFLQASVGFGGSCFQKDVLSLVYLCESLNLGKVANYWRGVIEINDWQRRRFADKIVGELFNTVAGKKIAILGFSFKKNTGDTRESSAIYVAKHLLEECAELSFYDPKVTEAQIRSELALVSGKETVDRLVKVHSNAAQACEKAHAIVILTEWDEFKTLDYASIYKTMQHPSAIFDGRLILDKKQLREIGFRVFAIGSAPEQAYNMFGTAGCGSGGDSSPNR</sequence>
<dbReference type="Proteomes" id="UP000887575">
    <property type="component" value="Unassembled WGS sequence"/>
</dbReference>